<name>A0A846JYJ3_CLOBO</name>
<proteinExistence type="predicted"/>
<accession>A0A846JYJ3</accession>
<protein>
    <submittedName>
        <fullName evidence="1">Uncharacterized protein</fullName>
    </submittedName>
</protein>
<gene>
    <name evidence="1" type="ORF">FDB51_17010</name>
</gene>
<organism evidence="1 2">
    <name type="scientific">Clostridium botulinum</name>
    <dbReference type="NCBI Taxonomy" id="1491"/>
    <lineage>
        <taxon>Bacteria</taxon>
        <taxon>Bacillati</taxon>
        <taxon>Bacillota</taxon>
        <taxon>Clostridia</taxon>
        <taxon>Eubacteriales</taxon>
        <taxon>Clostridiaceae</taxon>
        <taxon>Clostridium</taxon>
    </lineage>
</organism>
<dbReference type="EMBL" id="SWVK01000031">
    <property type="protein sequence ID" value="NFN36768.1"/>
    <property type="molecule type" value="Genomic_DNA"/>
</dbReference>
<dbReference type="AlphaFoldDB" id="A0A846JYJ3"/>
<evidence type="ECO:0000313" key="1">
    <source>
        <dbReference type="EMBL" id="NFN36768.1"/>
    </source>
</evidence>
<sequence length="68" mass="8240">MEKQWLIRETVTTETPITREDVVKIFGDIAVENYEKYARKLLQVKKKTRSVKMTKVYTNKRELEIKHR</sequence>
<reference evidence="1 2" key="1">
    <citation type="submission" date="2019-04" db="EMBL/GenBank/DDBJ databases">
        <title>Genome sequencing of Clostridium botulinum Groups I-IV and Clostridium butyricum.</title>
        <authorList>
            <person name="Brunt J."/>
            <person name="Van Vliet A.H.M."/>
            <person name="Stringer S.C."/>
            <person name="Carter A.T."/>
            <person name="Peck M.W."/>
        </authorList>
    </citation>
    <scope>NUCLEOTIDE SEQUENCE [LARGE SCALE GENOMIC DNA]</scope>
    <source>
        <strain evidence="1 2">CB-K-33E</strain>
    </source>
</reference>
<dbReference type="RefSeq" id="WP_061297709.1">
    <property type="nucleotide sequence ID" value="NZ_LFPD01000011.1"/>
</dbReference>
<comment type="caution">
    <text evidence="1">The sequence shown here is derived from an EMBL/GenBank/DDBJ whole genome shotgun (WGS) entry which is preliminary data.</text>
</comment>
<evidence type="ECO:0000313" key="2">
    <source>
        <dbReference type="Proteomes" id="UP000473681"/>
    </source>
</evidence>
<dbReference type="Proteomes" id="UP000473681">
    <property type="component" value="Unassembled WGS sequence"/>
</dbReference>